<evidence type="ECO:0000256" key="1">
    <source>
        <dbReference type="ARBA" id="ARBA00004651"/>
    </source>
</evidence>
<feature type="transmembrane region" description="Helical" evidence="8">
    <location>
        <begin position="684"/>
        <end position="706"/>
    </location>
</feature>
<feature type="transmembrane region" description="Helical" evidence="8">
    <location>
        <begin position="602"/>
        <end position="621"/>
    </location>
</feature>
<reference evidence="10" key="3">
    <citation type="submission" date="2015-04" db="EMBL/GenBank/DDBJ databases">
        <authorList>
            <consortium name="FlyBase"/>
        </authorList>
    </citation>
    <scope>NUCLEOTIDE SEQUENCE</scope>
    <source>
        <strain evidence="10">W501</strain>
    </source>
</reference>
<accession>A0A0J9QUW8</accession>
<feature type="transmembrane region" description="Helical" evidence="8">
    <location>
        <begin position="169"/>
        <end position="187"/>
    </location>
</feature>
<dbReference type="GO" id="GO:0051119">
    <property type="term" value="F:sugar transmembrane transporter activity"/>
    <property type="evidence" value="ECO:0007669"/>
    <property type="project" value="InterPro"/>
</dbReference>
<dbReference type="CDD" id="cd17358">
    <property type="entry name" value="MFS_GLUT6_8_Class3_like"/>
    <property type="match status" value="2"/>
</dbReference>
<feature type="transmembrane region" description="Helical" evidence="8">
    <location>
        <begin position="572"/>
        <end position="595"/>
    </location>
</feature>
<feature type="transmembrane region" description="Helical" evidence="8">
    <location>
        <begin position="38"/>
        <end position="57"/>
    </location>
</feature>
<sequence length="974" mass="108272">MNLVQSGESISTMTFKLRLASVFANPNCLLGRRNRHQFLVTLLLNIATFSHGLGVGWMSPVMRDLQTDESPLDFPVLVSQVSWIGSLVGIGSVMGNLIAGLLMDRIGRKMVLFFIAIPYTTFWCLVYFVQSVEFLYIGRLMAGVTGGACYVVLPTFISEIADTNVRGRLGSIILLSVNTGVLAGYIVSTRVDYFTSPPFIIALPVCYFICNFLIPETPHHLVRKGKFEAAKRSFMFYKNIRKDDIKAEDEFEEMKYLLIKEQTEKAKSFDYRDFITKPAFKAYASAAVLLISNQFSASFCVTTYLADVFAASYTTLNLGMCTIVIGVLQIVGNYVTTLLCDKYGRRILMLTSTLGASLCLTAFGTFTFFAKTANLSAVDWLPLVILSCFVFLCNIGLVGCLFVVLVELFPAKIRSVGVSTFVVILSSTVFLTLKIFPICMAVWGTSVTMWCCSGITFLSFLYFCFFLEETNGKSLLEAYTCPISLSQIKIGVIFLFICEVDNRIFGYKMLMRLFQRPNCLLNRRNRYQLLTTLLINVISISHGIGIGWLSPTLRKLQSDSPVGFEVKSEFEISWVGSMLGMGSVTGNILIGCLLGRLGSKRCLLLIAIPHSCLWILVYFAQSVEYLYVGRLLAGICGGGMYIVHPIFLSEIADANIRGTFSAMVMLSVNVGVLVGYIMGTHLPYYSIPFMVLILPLCYLISVLLFIKESPMHLIRIGKYSAAERSFRYYKNIKDSDNIHDQNRAMEEFEIMKIALAKGDPLQDAVTFKDFYSRPALKAYGPALVLLNANQFSGLFTMVNYMSDIFANSGSTMDPDTCTIIIGAVQILGTYVTTLLCDICGRKLLMLVSTAGVAISLTAFGFFTKYAESHDVGEYSWIPLLLMSMDIFLGNIGLVGCFFVSLVEMFPVKIRAKAASMAIVVCSSFVFVMLNIFPICMKQWGISATMWSCAGVTALSFLYFTYFMKETKGKSMLDD</sequence>
<dbReference type="InterPro" id="IPR050549">
    <property type="entry name" value="MFS_Trehalose_Transporter"/>
</dbReference>
<keyword evidence="3" id="KW-1003">Cell membrane</keyword>
<feature type="transmembrane region" description="Helical" evidence="8">
    <location>
        <begin position="111"/>
        <end position="130"/>
    </location>
</feature>
<feature type="transmembrane region" description="Helical" evidence="8">
    <location>
        <begin position="77"/>
        <end position="99"/>
    </location>
</feature>
<feature type="transmembrane region" description="Helical" evidence="8">
    <location>
        <begin position="418"/>
        <end position="436"/>
    </location>
</feature>
<keyword evidence="2" id="KW-0813">Transport</keyword>
<keyword evidence="4" id="KW-0762">Sugar transport</keyword>
<feature type="transmembrane region" description="Helical" evidence="8">
    <location>
        <begin position="874"/>
        <end position="901"/>
    </location>
</feature>
<protein>
    <recommendedName>
        <fullName evidence="9">Major facilitator superfamily (MFS) profile domain-containing protein</fullName>
    </recommendedName>
</protein>
<feature type="domain" description="Major facilitator superfamily (MFS) profile" evidence="9">
    <location>
        <begin position="40"/>
        <end position="471"/>
    </location>
</feature>
<feature type="transmembrane region" description="Helical" evidence="8">
    <location>
        <begin position="347"/>
        <end position="369"/>
    </location>
</feature>
<reference evidence="10" key="1">
    <citation type="journal article" date="2013" name="Genome Res.">
        <title>A second-generation assembly of the Drosophila simulans genome provides new insights into patterns of lineage-specific divergence.</title>
        <authorList>
            <person name="Hu T.T."/>
            <person name="Eisen M.B."/>
            <person name="Thornton K.R."/>
            <person name="Andolfatto P."/>
        </authorList>
    </citation>
    <scope>NUCLEOTIDE SEQUENCE [LARGE SCALE GENOMIC DNA]</scope>
    <source>
        <strain evidence="10">W501</strain>
    </source>
</reference>
<feature type="transmembrane region" description="Helical" evidence="8">
    <location>
        <begin position="627"/>
        <end position="648"/>
    </location>
</feature>
<dbReference type="PANTHER" id="PTHR48021:SF33">
    <property type="entry name" value="AT22075P-RELATED"/>
    <property type="match status" value="1"/>
</dbReference>
<feature type="transmembrane region" description="Helical" evidence="8">
    <location>
        <begin position="843"/>
        <end position="862"/>
    </location>
</feature>
<evidence type="ECO:0000256" key="3">
    <source>
        <dbReference type="ARBA" id="ARBA00022475"/>
    </source>
</evidence>
<feature type="domain" description="Major facilitator superfamily (MFS) profile" evidence="9">
    <location>
        <begin position="531"/>
        <end position="967"/>
    </location>
</feature>
<dbReference type="InterPro" id="IPR044775">
    <property type="entry name" value="MFS_ERD6/Tret1-like"/>
</dbReference>
<dbReference type="PANTHER" id="PTHR48021">
    <property type="match status" value="1"/>
</dbReference>
<keyword evidence="6 8" id="KW-1133">Transmembrane helix</keyword>
<dbReference type="Pfam" id="PF00083">
    <property type="entry name" value="Sugar_tr"/>
    <property type="match status" value="2"/>
</dbReference>
<dbReference type="InterPro" id="IPR036259">
    <property type="entry name" value="MFS_trans_sf"/>
</dbReference>
<feature type="transmembrane region" description="Helical" evidence="8">
    <location>
        <begin position="660"/>
        <end position="678"/>
    </location>
</feature>
<evidence type="ECO:0000313" key="10">
    <source>
        <dbReference type="EMBL" id="KMY87862.1"/>
    </source>
</evidence>
<dbReference type="PROSITE" id="PS00217">
    <property type="entry name" value="SUGAR_TRANSPORT_2"/>
    <property type="match status" value="2"/>
</dbReference>
<feature type="transmembrane region" description="Helical" evidence="8">
    <location>
        <begin position="778"/>
        <end position="798"/>
    </location>
</feature>
<feature type="transmembrane region" description="Helical" evidence="8">
    <location>
        <begin position="193"/>
        <end position="214"/>
    </location>
</feature>
<evidence type="ECO:0000256" key="7">
    <source>
        <dbReference type="ARBA" id="ARBA00023136"/>
    </source>
</evidence>
<dbReference type="FunFam" id="1.20.1250.20:FF:000218">
    <property type="entry name" value="facilitated trehalose transporter Tret1"/>
    <property type="match status" value="2"/>
</dbReference>
<dbReference type="InterPro" id="IPR005829">
    <property type="entry name" value="Sugar_transporter_CS"/>
</dbReference>
<gene>
    <name evidence="10" type="primary">Dsim\GD23222</name>
    <name evidence="10" type="ORF">Dsimw501_GD23222</name>
</gene>
<evidence type="ECO:0000256" key="6">
    <source>
        <dbReference type="ARBA" id="ARBA00022989"/>
    </source>
</evidence>
<feature type="transmembrane region" description="Helical" evidence="8">
    <location>
        <begin position="282"/>
        <end position="305"/>
    </location>
</feature>
<proteinExistence type="predicted"/>
<feature type="transmembrane region" description="Helical" evidence="8">
    <location>
        <begin position="818"/>
        <end position="836"/>
    </location>
</feature>
<dbReference type="AlphaFoldDB" id="A0A0J9QUW8"/>
<feature type="transmembrane region" description="Helical" evidence="8">
    <location>
        <begin position="136"/>
        <end position="157"/>
    </location>
</feature>
<dbReference type="GO" id="GO:0005886">
    <property type="term" value="C:plasma membrane"/>
    <property type="evidence" value="ECO:0007669"/>
    <property type="project" value="UniProtKB-SubCell"/>
</dbReference>
<dbReference type="InterPro" id="IPR020846">
    <property type="entry name" value="MFS_dom"/>
</dbReference>
<dbReference type="InterPro" id="IPR005828">
    <property type="entry name" value="MFS_sugar_transport-like"/>
</dbReference>
<organism evidence="10">
    <name type="scientific">Drosophila simulans</name>
    <name type="common">Fruit fly</name>
    <dbReference type="NCBI Taxonomy" id="7240"/>
    <lineage>
        <taxon>Eukaryota</taxon>
        <taxon>Metazoa</taxon>
        <taxon>Ecdysozoa</taxon>
        <taxon>Arthropoda</taxon>
        <taxon>Hexapoda</taxon>
        <taxon>Insecta</taxon>
        <taxon>Pterygota</taxon>
        <taxon>Neoptera</taxon>
        <taxon>Endopterygota</taxon>
        <taxon>Diptera</taxon>
        <taxon>Brachycera</taxon>
        <taxon>Muscomorpha</taxon>
        <taxon>Ephydroidea</taxon>
        <taxon>Drosophilidae</taxon>
        <taxon>Drosophila</taxon>
        <taxon>Sophophora</taxon>
    </lineage>
</organism>
<dbReference type="Bgee" id="FBgn0194611">
    <property type="expression patterns" value="Expressed in adult organism and 3 other cell types or tissues"/>
</dbReference>
<evidence type="ECO:0000256" key="2">
    <source>
        <dbReference type="ARBA" id="ARBA00022448"/>
    </source>
</evidence>
<evidence type="ECO:0000259" key="9">
    <source>
        <dbReference type="PROSITE" id="PS50850"/>
    </source>
</evidence>
<feature type="transmembrane region" description="Helical" evidence="8">
    <location>
        <begin position="533"/>
        <end position="552"/>
    </location>
</feature>
<feature type="transmembrane region" description="Helical" evidence="8">
    <location>
        <begin position="442"/>
        <end position="467"/>
    </location>
</feature>
<feature type="transmembrane region" description="Helical" evidence="8">
    <location>
        <begin position="939"/>
        <end position="961"/>
    </location>
</feature>
<feature type="transmembrane region" description="Helical" evidence="8">
    <location>
        <begin position="913"/>
        <end position="933"/>
    </location>
</feature>
<dbReference type="EMBL" id="CM002910">
    <property type="protein sequence ID" value="KMY87862.1"/>
    <property type="molecule type" value="Genomic_DNA"/>
</dbReference>
<comment type="subcellular location">
    <subcellularLocation>
        <location evidence="1">Cell membrane</location>
        <topology evidence="1">Multi-pass membrane protein</topology>
    </subcellularLocation>
</comment>
<dbReference type="Proteomes" id="UP000035880">
    <property type="component" value="Chromosome 2L"/>
</dbReference>
<dbReference type="PROSITE" id="PS00216">
    <property type="entry name" value="SUGAR_TRANSPORT_1"/>
    <property type="match status" value="1"/>
</dbReference>
<feature type="transmembrane region" description="Helical" evidence="8">
    <location>
        <begin position="381"/>
        <end position="406"/>
    </location>
</feature>
<dbReference type="KEGG" id="dsi:Dsimw501_GD23222"/>
<evidence type="ECO:0000256" key="4">
    <source>
        <dbReference type="ARBA" id="ARBA00022597"/>
    </source>
</evidence>
<dbReference type="PROSITE" id="PS50850">
    <property type="entry name" value="MFS"/>
    <property type="match status" value="2"/>
</dbReference>
<evidence type="ECO:0000256" key="8">
    <source>
        <dbReference type="SAM" id="Phobius"/>
    </source>
</evidence>
<keyword evidence="5 8" id="KW-0812">Transmembrane</keyword>
<dbReference type="Gene3D" id="1.20.1250.20">
    <property type="entry name" value="MFS general substrate transporter like domains"/>
    <property type="match status" value="2"/>
</dbReference>
<reference evidence="10" key="2">
    <citation type="submission" date="2014-06" db="EMBL/GenBank/DDBJ databases">
        <authorList>
            <person name="Hu T."/>
            <person name="Eisen M.B."/>
            <person name="Thornton K.R."/>
            <person name="Andolfatto P."/>
        </authorList>
    </citation>
    <scope>NUCLEOTIDE SEQUENCE</scope>
    <source>
        <strain evidence="10">W501</strain>
    </source>
</reference>
<name>A0A0J9QUW8_DROSI</name>
<dbReference type="OrthoDB" id="8120565at2759"/>
<evidence type="ECO:0000256" key="5">
    <source>
        <dbReference type="ARBA" id="ARBA00022692"/>
    </source>
</evidence>
<keyword evidence="7 8" id="KW-0472">Membrane</keyword>
<feature type="transmembrane region" description="Helical" evidence="8">
    <location>
        <begin position="311"/>
        <end position="335"/>
    </location>
</feature>
<dbReference type="SUPFAM" id="SSF103473">
    <property type="entry name" value="MFS general substrate transporter"/>
    <property type="match status" value="2"/>
</dbReference>